<comment type="caution">
    <text evidence="6">The sequence shown here is derived from an EMBL/GenBank/DDBJ whole genome shotgun (WGS) entry which is preliminary data.</text>
</comment>
<evidence type="ECO:0000313" key="6">
    <source>
        <dbReference type="EMBL" id="RCK67683.1"/>
    </source>
</evidence>
<dbReference type="SUPFAM" id="SSF57903">
    <property type="entry name" value="FYVE/PHD zinc finger"/>
    <property type="match status" value="1"/>
</dbReference>
<evidence type="ECO:0000256" key="3">
    <source>
        <dbReference type="ARBA" id="ARBA00022833"/>
    </source>
</evidence>
<dbReference type="GO" id="GO:0061186">
    <property type="term" value="P:negative regulation of silent mating-type cassette heterochromatin formation"/>
    <property type="evidence" value="ECO:0007669"/>
    <property type="project" value="TreeGrafter"/>
</dbReference>
<dbReference type="PROSITE" id="PS01359">
    <property type="entry name" value="ZF_PHD_1"/>
    <property type="match status" value="1"/>
</dbReference>
<dbReference type="OrthoDB" id="418595at2759"/>
<evidence type="ECO:0000256" key="2">
    <source>
        <dbReference type="ARBA" id="ARBA00022771"/>
    </source>
</evidence>
<dbReference type="Gene3D" id="3.30.40.10">
    <property type="entry name" value="Zinc/RING finger domain, C3HC4 (zinc finger)"/>
    <property type="match status" value="1"/>
</dbReference>
<reference evidence="6 7" key="1">
    <citation type="submission" date="2018-06" db="EMBL/GenBank/DDBJ databases">
        <title>Whole genome sequencing of Candida tropicalis (genome annotated by CSBL at Korea University).</title>
        <authorList>
            <person name="Ahn J."/>
        </authorList>
    </citation>
    <scope>NUCLEOTIDE SEQUENCE [LARGE SCALE GENOMIC DNA]</scope>
    <source>
        <strain evidence="6 7">ATCC 20962</strain>
    </source>
</reference>
<feature type="compositionally biased region" description="Basic and acidic residues" evidence="4">
    <location>
        <begin position="196"/>
        <end position="210"/>
    </location>
</feature>
<dbReference type="GO" id="GO:0008270">
    <property type="term" value="F:zinc ion binding"/>
    <property type="evidence" value="ECO:0007669"/>
    <property type="project" value="UniProtKB-KW"/>
</dbReference>
<dbReference type="STRING" id="5486.A0A367YP76"/>
<proteinExistence type="predicted"/>
<feature type="compositionally biased region" description="Basic residues" evidence="4">
    <location>
        <begin position="172"/>
        <end position="184"/>
    </location>
</feature>
<feature type="region of interest" description="Disordered" evidence="4">
    <location>
        <begin position="1"/>
        <end position="43"/>
    </location>
</feature>
<evidence type="ECO:0000256" key="4">
    <source>
        <dbReference type="SAM" id="MobiDB-lite"/>
    </source>
</evidence>
<gene>
    <name evidence="6" type="primary">CTI6_0</name>
    <name evidence="6" type="ORF">Cantr_02423</name>
</gene>
<dbReference type="GO" id="GO:0033698">
    <property type="term" value="C:Rpd3L complex"/>
    <property type="evidence" value="ECO:0007669"/>
    <property type="project" value="TreeGrafter"/>
</dbReference>
<feature type="compositionally biased region" description="Acidic residues" evidence="4">
    <location>
        <begin position="21"/>
        <end position="42"/>
    </location>
</feature>
<keyword evidence="2" id="KW-0863">Zinc-finger</keyword>
<dbReference type="InterPro" id="IPR019786">
    <property type="entry name" value="Zinc_finger_PHD-type_CS"/>
</dbReference>
<dbReference type="InterPro" id="IPR053051">
    <property type="entry name" value="HDAC_complex_subunit"/>
</dbReference>
<dbReference type="GO" id="GO:0070210">
    <property type="term" value="C:Rpd3L-Expanded complex"/>
    <property type="evidence" value="ECO:0007669"/>
    <property type="project" value="TreeGrafter"/>
</dbReference>
<keyword evidence="3" id="KW-0862">Zinc</keyword>
<dbReference type="EMBL" id="QLNQ01000001">
    <property type="protein sequence ID" value="RCK67683.1"/>
    <property type="molecule type" value="Genomic_DNA"/>
</dbReference>
<feature type="region of interest" description="Disordered" evidence="4">
    <location>
        <begin position="142"/>
        <end position="362"/>
    </location>
</feature>
<accession>A0A367YP76</accession>
<dbReference type="InterPro" id="IPR011011">
    <property type="entry name" value="Znf_FYVE_PHD"/>
</dbReference>
<evidence type="ECO:0000256" key="1">
    <source>
        <dbReference type="ARBA" id="ARBA00022723"/>
    </source>
</evidence>
<evidence type="ECO:0000313" key="7">
    <source>
        <dbReference type="Proteomes" id="UP000253472"/>
    </source>
</evidence>
<dbReference type="InterPro" id="IPR013083">
    <property type="entry name" value="Znf_RING/FYVE/PHD"/>
</dbReference>
<dbReference type="Pfam" id="PF20826">
    <property type="entry name" value="PHD_5"/>
    <property type="match status" value="1"/>
</dbReference>
<sequence>MSRRAGRRGYNSDTATQLSHEEEEEEIEELVEEEEDDEEDDNEVTRCICGKDELTNDSINDELASFLKRNYKIDIDQGLFILCESCSVWQHGYCVGLFENNDVPDKYWCELCKPELHILVKHDGYSKRTLYKPVNDKRKKLEQMTFNETIDNSKKKPKNERSSPQATGAQKEKRKERRHHHHHSNIHDEGDDDYDEQLKRALRESARESGIKVSESETNENSRASEVKVETEHTKRSSKESADESTDGLKKRRTNEPEDHEPKRPKVEKAGKSSGTDNESSVEAGPAATEGEEEAEQRDSEPKGKSNSSRVAKRKKKTPPRSSASSSSASGRATSKKSRESSVENNPVPTLTKEELIQQPAKPRYVNDNSSIFELRKRTIAILEWLGRSQLELEEEKQQKLQLFSFIGDDGDGDDENAQHREVAQKDALELRSTFDENLLQMEKLTERILAWQDKFGKYAV</sequence>
<dbReference type="PANTHER" id="PTHR47793:SF1">
    <property type="entry name" value="HISTONE DEACETYLASE COMPLEX SUBUNIT CTI6"/>
    <property type="match status" value="1"/>
</dbReference>
<organism evidence="6 7">
    <name type="scientific">Candida viswanathii</name>
    <dbReference type="NCBI Taxonomy" id="5486"/>
    <lineage>
        <taxon>Eukaryota</taxon>
        <taxon>Fungi</taxon>
        <taxon>Dikarya</taxon>
        <taxon>Ascomycota</taxon>
        <taxon>Saccharomycotina</taxon>
        <taxon>Pichiomycetes</taxon>
        <taxon>Debaryomycetaceae</taxon>
        <taxon>Candida/Lodderomyces clade</taxon>
        <taxon>Candida</taxon>
    </lineage>
</organism>
<dbReference type="PANTHER" id="PTHR47793">
    <property type="entry name" value="HISTONE DEACETYLASE COMPLEX SUBUNIT CTI6"/>
    <property type="match status" value="1"/>
</dbReference>
<dbReference type="SMART" id="SM00249">
    <property type="entry name" value="PHD"/>
    <property type="match status" value="1"/>
</dbReference>
<dbReference type="AlphaFoldDB" id="A0A367YP76"/>
<keyword evidence="7" id="KW-1185">Reference proteome</keyword>
<name>A0A367YP76_9ASCO</name>
<feature type="compositionally biased region" description="Low complexity" evidence="4">
    <location>
        <begin position="320"/>
        <end position="333"/>
    </location>
</feature>
<dbReference type="Proteomes" id="UP000253472">
    <property type="component" value="Unassembled WGS sequence"/>
</dbReference>
<feature type="domain" description="Zinc finger PHD-type" evidence="5">
    <location>
        <begin position="46"/>
        <end position="113"/>
    </location>
</feature>
<evidence type="ECO:0000259" key="5">
    <source>
        <dbReference type="SMART" id="SM00249"/>
    </source>
</evidence>
<dbReference type="GO" id="GO:0061188">
    <property type="term" value="P:negative regulation of rDNA heterochromatin formation"/>
    <property type="evidence" value="ECO:0007669"/>
    <property type="project" value="TreeGrafter"/>
</dbReference>
<feature type="compositionally biased region" description="Basic and acidic residues" evidence="4">
    <location>
        <begin position="254"/>
        <end position="271"/>
    </location>
</feature>
<protein>
    <submittedName>
        <fullName evidence="6">Histone deacetylase complex subunit CTI6</fullName>
    </submittedName>
</protein>
<dbReference type="InterPro" id="IPR001965">
    <property type="entry name" value="Znf_PHD"/>
</dbReference>
<feature type="compositionally biased region" description="Basic and acidic residues" evidence="4">
    <location>
        <begin position="223"/>
        <end position="242"/>
    </location>
</feature>
<keyword evidence="1" id="KW-0479">Metal-binding</keyword>